<feature type="domain" description="C2H2-type" evidence="14">
    <location>
        <begin position="380"/>
        <end position="407"/>
    </location>
</feature>
<evidence type="ECO:0000256" key="1">
    <source>
        <dbReference type="ARBA" id="ARBA00003767"/>
    </source>
</evidence>
<dbReference type="PROSITE" id="PS50157">
    <property type="entry name" value="ZINC_FINGER_C2H2_2"/>
    <property type="match status" value="8"/>
</dbReference>
<dbReference type="FunFam" id="3.30.160.60:FF:000800">
    <property type="entry name" value="zinc finger protein 181 isoform X2"/>
    <property type="match status" value="2"/>
</dbReference>
<dbReference type="PANTHER" id="PTHR14003">
    <property type="entry name" value="TRANSCRIPTIONAL REPRESSOR PROTEIN YY"/>
    <property type="match status" value="1"/>
</dbReference>
<evidence type="ECO:0000256" key="9">
    <source>
        <dbReference type="ARBA" id="ARBA00023125"/>
    </source>
</evidence>
<dbReference type="AlphaFoldDB" id="A0AA40HFE4"/>
<dbReference type="GO" id="GO:0031519">
    <property type="term" value="C:PcG protein complex"/>
    <property type="evidence" value="ECO:0007669"/>
    <property type="project" value="TreeGrafter"/>
</dbReference>
<dbReference type="CDD" id="cd07765">
    <property type="entry name" value="KRAB_A-box"/>
    <property type="match status" value="1"/>
</dbReference>
<dbReference type="GO" id="GO:0000981">
    <property type="term" value="F:DNA-binding transcription factor activity, RNA polymerase II-specific"/>
    <property type="evidence" value="ECO:0007669"/>
    <property type="project" value="TreeGrafter"/>
</dbReference>
<keyword evidence="8" id="KW-0805">Transcription regulation</keyword>
<dbReference type="Gene3D" id="3.30.160.60">
    <property type="entry name" value="Classic Zinc Finger"/>
    <property type="match status" value="8"/>
</dbReference>
<evidence type="ECO:0000256" key="4">
    <source>
        <dbReference type="ARBA" id="ARBA00022723"/>
    </source>
</evidence>
<comment type="subcellular location">
    <subcellularLocation>
        <location evidence="2">Nucleus</location>
    </subcellularLocation>
</comment>
<evidence type="ECO:0000256" key="11">
    <source>
        <dbReference type="ARBA" id="ARBA00023242"/>
    </source>
</evidence>
<evidence type="ECO:0000259" key="15">
    <source>
        <dbReference type="PROSITE" id="PS50805"/>
    </source>
</evidence>
<dbReference type="PROSITE" id="PS00028">
    <property type="entry name" value="ZINC_FINGER_C2H2_1"/>
    <property type="match status" value="6"/>
</dbReference>
<feature type="domain" description="C2H2-type" evidence="14">
    <location>
        <begin position="182"/>
        <end position="211"/>
    </location>
</feature>
<evidence type="ECO:0008006" key="18">
    <source>
        <dbReference type="Google" id="ProtNLM"/>
    </source>
</evidence>
<feature type="domain" description="C2H2-type" evidence="14">
    <location>
        <begin position="296"/>
        <end position="323"/>
    </location>
</feature>
<evidence type="ECO:0000256" key="5">
    <source>
        <dbReference type="ARBA" id="ARBA00022737"/>
    </source>
</evidence>
<dbReference type="InterPro" id="IPR036051">
    <property type="entry name" value="KRAB_dom_sf"/>
</dbReference>
<dbReference type="SMART" id="SM00355">
    <property type="entry name" value="ZnF_C2H2"/>
    <property type="match status" value="7"/>
</dbReference>
<feature type="domain" description="KRAB" evidence="15">
    <location>
        <begin position="136"/>
        <end position="227"/>
    </location>
</feature>
<evidence type="ECO:0000313" key="17">
    <source>
        <dbReference type="Proteomes" id="UP001177744"/>
    </source>
</evidence>
<dbReference type="FunFam" id="3.30.160.60:FF:000020">
    <property type="entry name" value="Zinc finger protein 14 homolog"/>
    <property type="match status" value="1"/>
</dbReference>
<dbReference type="SMART" id="SM00349">
    <property type="entry name" value="KRAB"/>
    <property type="match status" value="1"/>
</dbReference>
<reference evidence="16" key="1">
    <citation type="submission" date="2023-06" db="EMBL/GenBank/DDBJ databases">
        <title>Reference genome for the Northern bat (Eptesicus nilssonii), a most northern bat species.</title>
        <authorList>
            <person name="Laine V.N."/>
            <person name="Pulliainen A.T."/>
            <person name="Lilley T.M."/>
        </authorList>
    </citation>
    <scope>NUCLEOTIDE SEQUENCE</scope>
    <source>
        <strain evidence="16">BLF_Eptnil</strain>
        <tissue evidence="16">Kidney</tissue>
    </source>
</reference>
<dbReference type="FunFam" id="3.30.160.60:FF:002254">
    <property type="entry name" value="Zinc finger protein 540"/>
    <property type="match status" value="1"/>
</dbReference>
<dbReference type="GO" id="GO:0000785">
    <property type="term" value="C:chromatin"/>
    <property type="evidence" value="ECO:0007669"/>
    <property type="project" value="TreeGrafter"/>
</dbReference>
<keyword evidence="7" id="KW-0862">Zinc</keyword>
<keyword evidence="11" id="KW-0539">Nucleus</keyword>
<keyword evidence="5" id="KW-0677">Repeat</keyword>
<dbReference type="InterPro" id="IPR036236">
    <property type="entry name" value="Znf_C2H2_sf"/>
</dbReference>
<dbReference type="Pfam" id="PF01352">
    <property type="entry name" value="KRAB"/>
    <property type="match status" value="1"/>
</dbReference>
<dbReference type="InterPro" id="IPR001909">
    <property type="entry name" value="KRAB"/>
</dbReference>
<dbReference type="Proteomes" id="UP001177744">
    <property type="component" value="Unassembled WGS sequence"/>
</dbReference>
<feature type="domain" description="C2H2-type" evidence="14">
    <location>
        <begin position="212"/>
        <end position="239"/>
    </location>
</feature>
<organism evidence="16 17">
    <name type="scientific">Cnephaeus nilssonii</name>
    <name type="common">Northern bat</name>
    <name type="synonym">Eptesicus nilssonii</name>
    <dbReference type="NCBI Taxonomy" id="3371016"/>
    <lineage>
        <taxon>Eukaryota</taxon>
        <taxon>Metazoa</taxon>
        <taxon>Chordata</taxon>
        <taxon>Craniata</taxon>
        <taxon>Vertebrata</taxon>
        <taxon>Euteleostomi</taxon>
        <taxon>Mammalia</taxon>
        <taxon>Eutheria</taxon>
        <taxon>Laurasiatheria</taxon>
        <taxon>Chiroptera</taxon>
        <taxon>Yangochiroptera</taxon>
        <taxon>Vespertilionidae</taxon>
        <taxon>Cnephaeus</taxon>
    </lineage>
</organism>
<evidence type="ECO:0000256" key="3">
    <source>
        <dbReference type="ARBA" id="ARBA00006991"/>
    </source>
</evidence>
<evidence type="ECO:0000256" key="6">
    <source>
        <dbReference type="ARBA" id="ARBA00022771"/>
    </source>
</evidence>
<evidence type="ECO:0000256" key="2">
    <source>
        <dbReference type="ARBA" id="ARBA00004123"/>
    </source>
</evidence>
<dbReference type="GO" id="GO:0005667">
    <property type="term" value="C:transcription regulator complex"/>
    <property type="evidence" value="ECO:0007669"/>
    <property type="project" value="TreeGrafter"/>
</dbReference>
<comment type="caution">
    <text evidence="16">The sequence shown here is derived from an EMBL/GenBank/DDBJ whole genome shotgun (WGS) entry which is preliminary data.</text>
</comment>
<evidence type="ECO:0000259" key="14">
    <source>
        <dbReference type="PROSITE" id="PS50157"/>
    </source>
</evidence>
<protein>
    <recommendedName>
        <fullName evidence="18">Zinc finger protein 566</fullName>
    </recommendedName>
</protein>
<keyword evidence="9" id="KW-0238">DNA-binding</keyword>
<sequence>MGGGGRPGLGLVCVFFQKRRSSEDIWSFSANIKAMAQECWGRRRLLLRPNCRQTPPPGAAPPTHPCRLQTSKMPACCPRGPSVLQHSHGADTELASPLATRAQRPAGPITTPATLSLAPCVSRWPNRGRSGVMESVMFSDVSINFSQEEWECLNDDQRDLYRDVMLENYNNLISQIIHNKEKYCATKEYRKTFRHDSQLTTHHIIHTIEKPYECKECGKAFRHPSRLRHHQKIYTGKKPFECQECGKTFIYGSDLTRHQRIHTGEKPYACKECGKAFSSGSNFTRHQRIHTGEKPYECKECGKAFSSGSNFTQHQRIHTGEKPYECKECGNAFSQSSQLIKHQRIHTGEKPYECKECEKAFRSGSDLTRHQRIHTGEKPYECKICGKAYSQSSQLIIHQRIHTGLVPPNRPSLLAIFWWPSCVHMGAGSFDHMGQPYCVLEWWAGPAPHQRKREAQDSPAIAPHGRPQVAGEGEQRCTDGKQ</sequence>
<keyword evidence="17" id="KW-1185">Reference proteome</keyword>
<dbReference type="PANTHER" id="PTHR14003:SF23">
    <property type="entry name" value="ZINC FINGER PROTEIN 143"/>
    <property type="match status" value="1"/>
</dbReference>
<keyword evidence="6 12" id="KW-0863">Zinc-finger</keyword>
<dbReference type="InterPro" id="IPR013087">
    <property type="entry name" value="Znf_C2H2_type"/>
</dbReference>
<dbReference type="SUPFAM" id="SSF109640">
    <property type="entry name" value="KRAB domain (Kruppel-associated box)"/>
    <property type="match status" value="1"/>
</dbReference>
<accession>A0AA40HFE4</accession>
<feature type="domain" description="C2H2-type" evidence="14">
    <location>
        <begin position="324"/>
        <end position="351"/>
    </location>
</feature>
<gene>
    <name evidence="16" type="ORF">QTO34_010453</name>
</gene>
<feature type="compositionally biased region" description="Basic and acidic residues" evidence="13">
    <location>
        <begin position="473"/>
        <end position="482"/>
    </location>
</feature>
<dbReference type="GO" id="GO:0008270">
    <property type="term" value="F:zinc ion binding"/>
    <property type="evidence" value="ECO:0007669"/>
    <property type="project" value="UniProtKB-KW"/>
</dbReference>
<dbReference type="PROSITE" id="PS50805">
    <property type="entry name" value="KRAB"/>
    <property type="match status" value="1"/>
</dbReference>
<dbReference type="FunFam" id="3.30.160.60:FF:001037">
    <property type="entry name" value="zinc finger protein 566 isoform X2"/>
    <property type="match status" value="1"/>
</dbReference>
<dbReference type="EMBL" id="JAULJE010000021">
    <property type="protein sequence ID" value="KAK1330265.1"/>
    <property type="molecule type" value="Genomic_DNA"/>
</dbReference>
<dbReference type="FunFam" id="3.30.160.60:FF:000737">
    <property type="entry name" value="Zinc finger protein 565"/>
    <property type="match status" value="1"/>
</dbReference>
<evidence type="ECO:0000256" key="13">
    <source>
        <dbReference type="SAM" id="MobiDB-lite"/>
    </source>
</evidence>
<evidence type="ECO:0000313" key="16">
    <source>
        <dbReference type="EMBL" id="KAK1330265.1"/>
    </source>
</evidence>
<feature type="domain" description="C2H2-type" evidence="14">
    <location>
        <begin position="268"/>
        <end position="295"/>
    </location>
</feature>
<dbReference type="Gene3D" id="6.10.140.140">
    <property type="match status" value="1"/>
</dbReference>
<dbReference type="SUPFAM" id="SSF57667">
    <property type="entry name" value="beta-beta-alpha zinc fingers"/>
    <property type="match status" value="4"/>
</dbReference>
<dbReference type="Pfam" id="PF00096">
    <property type="entry name" value="zf-C2H2"/>
    <property type="match status" value="7"/>
</dbReference>
<name>A0AA40HFE4_CNENI</name>
<feature type="domain" description="C2H2-type" evidence="14">
    <location>
        <begin position="352"/>
        <end position="379"/>
    </location>
</feature>
<evidence type="ECO:0000256" key="7">
    <source>
        <dbReference type="ARBA" id="ARBA00022833"/>
    </source>
</evidence>
<dbReference type="GO" id="GO:0000978">
    <property type="term" value="F:RNA polymerase II cis-regulatory region sequence-specific DNA binding"/>
    <property type="evidence" value="ECO:0007669"/>
    <property type="project" value="TreeGrafter"/>
</dbReference>
<dbReference type="FunFam" id="3.30.160.60:FF:001381">
    <property type="entry name" value="zinc finger protein 566 isoform X2"/>
    <property type="match status" value="1"/>
</dbReference>
<comment type="function">
    <text evidence="1">May be involved in transcriptional regulation.</text>
</comment>
<comment type="similarity">
    <text evidence="3">Belongs to the krueppel C2H2-type zinc-finger protein family.</text>
</comment>
<dbReference type="FunFam" id="3.30.160.60:FF:002621">
    <property type="entry name" value="zinc finger protein 566 isoform X1"/>
    <property type="match status" value="1"/>
</dbReference>
<evidence type="ECO:0000256" key="8">
    <source>
        <dbReference type="ARBA" id="ARBA00023015"/>
    </source>
</evidence>
<evidence type="ECO:0000256" key="10">
    <source>
        <dbReference type="ARBA" id="ARBA00023163"/>
    </source>
</evidence>
<feature type="region of interest" description="Disordered" evidence="13">
    <location>
        <begin position="449"/>
        <end position="482"/>
    </location>
</feature>
<evidence type="ECO:0000256" key="12">
    <source>
        <dbReference type="PROSITE-ProRule" id="PRU00042"/>
    </source>
</evidence>
<feature type="domain" description="C2H2-type" evidence="14">
    <location>
        <begin position="240"/>
        <end position="267"/>
    </location>
</feature>
<keyword evidence="10" id="KW-0804">Transcription</keyword>
<proteinExistence type="inferred from homology"/>
<keyword evidence="4" id="KW-0479">Metal-binding</keyword>